<dbReference type="InterPro" id="IPR027417">
    <property type="entry name" value="P-loop_NTPase"/>
</dbReference>
<evidence type="ECO:0000313" key="8">
    <source>
        <dbReference type="EMBL" id="RHZ24818.1"/>
    </source>
</evidence>
<evidence type="ECO:0000256" key="1">
    <source>
        <dbReference type="ARBA" id="ARBA00022517"/>
    </source>
</evidence>
<evidence type="ECO:0008006" key="11">
    <source>
        <dbReference type="Google" id="ProtNLM"/>
    </source>
</evidence>
<dbReference type="InterPro" id="IPR020618">
    <property type="entry name" value="Adenyl_kinase_AK6"/>
</dbReference>
<dbReference type="EMBL" id="QUTH01002639">
    <property type="protein sequence ID" value="RHZ24818.1"/>
    <property type="molecule type" value="Genomic_DNA"/>
</dbReference>
<dbReference type="GO" id="GO:0016887">
    <property type="term" value="F:ATP hydrolysis activity"/>
    <property type="evidence" value="ECO:0007669"/>
    <property type="project" value="InterPro"/>
</dbReference>
<keyword evidence="4" id="KW-0547">Nucleotide-binding</keyword>
<dbReference type="Pfam" id="PF13238">
    <property type="entry name" value="AAA_18"/>
    <property type="match status" value="1"/>
</dbReference>
<keyword evidence="2" id="KW-0698">rRNA processing</keyword>
<evidence type="ECO:0000313" key="7">
    <source>
        <dbReference type="EMBL" id="RHY87364.1"/>
    </source>
</evidence>
<dbReference type="EMBL" id="QUTG01004721">
    <property type="protein sequence ID" value="RHY87364.1"/>
    <property type="molecule type" value="Genomic_DNA"/>
</dbReference>
<dbReference type="Proteomes" id="UP000285712">
    <property type="component" value="Unassembled WGS sequence"/>
</dbReference>
<dbReference type="GO" id="GO:0005737">
    <property type="term" value="C:cytoplasm"/>
    <property type="evidence" value="ECO:0007669"/>
    <property type="project" value="TreeGrafter"/>
</dbReference>
<keyword evidence="1" id="KW-0690">Ribosome biogenesis</keyword>
<dbReference type="PANTHER" id="PTHR12595:SF0">
    <property type="entry name" value="ADENYLATE KINASE ISOENZYME 6"/>
    <property type="match status" value="1"/>
</dbReference>
<gene>
    <name evidence="7" type="ORF">DYB35_007831</name>
    <name evidence="8" type="ORF">DYB37_008404</name>
</gene>
<evidence type="ECO:0000313" key="10">
    <source>
        <dbReference type="Proteomes" id="UP000285712"/>
    </source>
</evidence>
<evidence type="ECO:0000256" key="3">
    <source>
        <dbReference type="ARBA" id="ARBA00022679"/>
    </source>
</evidence>
<name>A0A3R6XVX5_APHAT</name>
<protein>
    <recommendedName>
        <fullName evidence="11">Adenylate kinase isoenzyme 6 homolog</fullName>
    </recommendedName>
</protein>
<evidence type="ECO:0000256" key="6">
    <source>
        <dbReference type="ARBA" id="ARBA00022840"/>
    </source>
</evidence>
<dbReference type="VEuPathDB" id="FungiDB:H257_01209"/>
<accession>A0A3R6XVX5</accession>
<evidence type="ECO:0000256" key="5">
    <source>
        <dbReference type="ARBA" id="ARBA00022777"/>
    </source>
</evidence>
<keyword evidence="5" id="KW-0418">Kinase</keyword>
<reference evidence="9 10" key="1">
    <citation type="submission" date="2018-08" db="EMBL/GenBank/DDBJ databases">
        <title>Aphanomyces genome sequencing and annotation.</title>
        <authorList>
            <person name="Minardi D."/>
            <person name="Oidtmann B."/>
            <person name="Van Der Giezen M."/>
            <person name="Studholme D.J."/>
        </authorList>
    </citation>
    <scope>NUCLEOTIDE SEQUENCE [LARGE SCALE GENOMIC DNA]</scope>
    <source>
        <strain evidence="8 9">Da</strain>
        <strain evidence="7 10">Sv</strain>
    </source>
</reference>
<comment type="caution">
    <text evidence="8">The sequence shown here is derived from an EMBL/GenBank/DDBJ whole genome shotgun (WGS) entry which is preliminary data.</text>
</comment>
<evidence type="ECO:0000256" key="4">
    <source>
        <dbReference type="ARBA" id="ARBA00022741"/>
    </source>
</evidence>
<dbReference type="GO" id="GO:0004017">
    <property type="term" value="F:AMP kinase activity"/>
    <property type="evidence" value="ECO:0007669"/>
    <property type="project" value="InterPro"/>
</dbReference>
<dbReference type="Proteomes" id="UP000285430">
    <property type="component" value="Unassembled WGS sequence"/>
</dbReference>
<dbReference type="GO" id="GO:0005524">
    <property type="term" value="F:ATP binding"/>
    <property type="evidence" value="ECO:0007669"/>
    <property type="project" value="UniProtKB-KW"/>
</dbReference>
<evidence type="ECO:0000313" key="9">
    <source>
        <dbReference type="Proteomes" id="UP000285430"/>
    </source>
</evidence>
<evidence type="ECO:0000256" key="2">
    <source>
        <dbReference type="ARBA" id="ARBA00022552"/>
    </source>
</evidence>
<dbReference type="AlphaFoldDB" id="A0A3R6XVX5"/>
<organism evidence="8 9">
    <name type="scientific">Aphanomyces astaci</name>
    <name type="common">Crayfish plague agent</name>
    <dbReference type="NCBI Taxonomy" id="112090"/>
    <lineage>
        <taxon>Eukaryota</taxon>
        <taxon>Sar</taxon>
        <taxon>Stramenopiles</taxon>
        <taxon>Oomycota</taxon>
        <taxon>Saprolegniomycetes</taxon>
        <taxon>Saprolegniales</taxon>
        <taxon>Verrucalvaceae</taxon>
        <taxon>Aphanomyces</taxon>
    </lineage>
</organism>
<proteinExistence type="predicted"/>
<dbReference type="Gene3D" id="3.40.50.300">
    <property type="entry name" value="P-loop containing nucleotide triphosphate hydrolases"/>
    <property type="match status" value="1"/>
</dbReference>
<keyword evidence="6" id="KW-0067">ATP-binding</keyword>
<dbReference type="PANTHER" id="PTHR12595">
    <property type="entry name" value="POS9-ACTIVATING FACTOR FAP7-RELATED"/>
    <property type="match status" value="1"/>
</dbReference>
<dbReference type="SUPFAM" id="SSF52540">
    <property type="entry name" value="P-loop containing nucleoside triphosphate hydrolases"/>
    <property type="match status" value="1"/>
</dbReference>
<sequence length="101" mass="11662">MREHGTNALLRNLNELVQVVVLRTDNTTLFDRLTNRGYTAKKVSENVECEIMQVVLQDAQESYVPEIVQELTSVTVADMETNVDRIVSWMNHWVATQQQQQ</sequence>
<dbReference type="GO" id="GO:0006364">
    <property type="term" value="P:rRNA processing"/>
    <property type="evidence" value="ECO:0007669"/>
    <property type="project" value="UniProtKB-KW"/>
</dbReference>
<keyword evidence="3" id="KW-0808">Transferase</keyword>
<dbReference type="GO" id="GO:0005634">
    <property type="term" value="C:nucleus"/>
    <property type="evidence" value="ECO:0007669"/>
    <property type="project" value="TreeGrafter"/>
</dbReference>